<accession>S3CT84</accession>
<name>S3CT84_OPHP1</name>
<reference evidence="2 3" key="1">
    <citation type="journal article" date="2013" name="BMC Genomics">
        <title>The genome and transcriptome of the pine saprophyte Ophiostoma piceae, and a comparison with the bark beetle-associated pine pathogen Grosmannia clavigera.</title>
        <authorList>
            <person name="Haridas S."/>
            <person name="Wang Y."/>
            <person name="Lim L."/>
            <person name="Massoumi Alamouti S."/>
            <person name="Jackman S."/>
            <person name="Docking R."/>
            <person name="Robertson G."/>
            <person name="Birol I."/>
            <person name="Bohlmann J."/>
            <person name="Breuil C."/>
        </authorList>
    </citation>
    <scope>NUCLEOTIDE SEQUENCE [LARGE SCALE GENOMIC DNA]</scope>
    <source>
        <strain evidence="2 3">UAMH 11346</strain>
    </source>
</reference>
<evidence type="ECO:0000313" key="3">
    <source>
        <dbReference type="Proteomes" id="UP000016923"/>
    </source>
</evidence>
<sequence>MPPLYDEMHIANALRNEALPALHRLADRPGLRDRSLRRFEHDEPPPYESSTDTEDEVPFPVPTGELSPAMRDRFDAPLDDQERREVASYLCRSYLAMIRYEEEELAERKRVDDWAKGHRCPDVRRLLRPLGSGEKIQLSDRRCAVVARHLVKRRWQKLGVWGPDWGIPEPEWYMGPETTSRNYNIKRWPWQHNDIRNGENVPSNPIRRAVELRQGLRHGEHAPVPPRSHLTPSCSDAQAESFLTSRPWFQFELENLEYGFRHQRFDYQTQRKLEMTRTLQFWKDRGDWQDKWGNRERGDVVGWKWRHESPSPEPEDLSGVEDIAGLELTPSETDALESIPVLPPTPPPVYIDNPTACMFPNLMPSGMPQRMLFMPADGLFMPADGPDDEAVDGESAADENRPPQPPPVLPPRHPRAEPRRGAAAEPLAPQVRRQRVIKPRTTSGQSAAQLPRALMRRSARIAAMAASQAPPVPPQPQPAQQTRQARRTPSQKKASAGVAKRQNPPRRSRRS</sequence>
<dbReference type="HOGENOM" id="CLU_533271_0_0_1"/>
<dbReference type="VEuPathDB" id="FungiDB:F503_01795"/>
<dbReference type="Proteomes" id="UP000016923">
    <property type="component" value="Unassembled WGS sequence"/>
</dbReference>
<protein>
    <submittedName>
        <fullName evidence="2">Uncharacterized protein</fullName>
    </submittedName>
</protein>
<feature type="compositionally biased region" description="Basic and acidic residues" evidence="1">
    <location>
        <begin position="34"/>
        <end position="44"/>
    </location>
</feature>
<feature type="compositionally biased region" description="Low complexity" evidence="1">
    <location>
        <begin position="460"/>
        <end position="469"/>
    </location>
</feature>
<feature type="compositionally biased region" description="Acidic residues" evidence="1">
    <location>
        <begin position="385"/>
        <end position="397"/>
    </location>
</feature>
<dbReference type="OMA" id="EMHIANA"/>
<feature type="region of interest" description="Disordered" evidence="1">
    <location>
        <begin position="378"/>
        <end position="511"/>
    </location>
</feature>
<gene>
    <name evidence="2" type="ORF">F503_01795</name>
</gene>
<dbReference type="AlphaFoldDB" id="S3CT84"/>
<dbReference type="OrthoDB" id="5137723at2759"/>
<keyword evidence="3" id="KW-1185">Reference proteome</keyword>
<feature type="region of interest" description="Disordered" evidence="1">
    <location>
        <begin position="34"/>
        <end position="70"/>
    </location>
</feature>
<feature type="compositionally biased region" description="Pro residues" evidence="1">
    <location>
        <begin position="402"/>
        <end position="411"/>
    </location>
</feature>
<proteinExistence type="predicted"/>
<dbReference type="EMBL" id="KE148164">
    <property type="protein sequence ID" value="EPE03905.1"/>
    <property type="molecule type" value="Genomic_DNA"/>
</dbReference>
<evidence type="ECO:0000256" key="1">
    <source>
        <dbReference type="SAM" id="MobiDB-lite"/>
    </source>
</evidence>
<organism evidence="2 3">
    <name type="scientific">Ophiostoma piceae (strain UAMH 11346)</name>
    <name type="common">Sap stain fungus</name>
    <dbReference type="NCBI Taxonomy" id="1262450"/>
    <lineage>
        <taxon>Eukaryota</taxon>
        <taxon>Fungi</taxon>
        <taxon>Dikarya</taxon>
        <taxon>Ascomycota</taxon>
        <taxon>Pezizomycotina</taxon>
        <taxon>Sordariomycetes</taxon>
        <taxon>Sordariomycetidae</taxon>
        <taxon>Ophiostomatales</taxon>
        <taxon>Ophiostomataceae</taxon>
        <taxon>Ophiostoma</taxon>
    </lineage>
</organism>
<dbReference type="eggNOG" id="ENOG502SSPQ">
    <property type="taxonomic scope" value="Eukaryota"/>
</dbReference>
<evidence type="ECO:0000313" key="2">
    <source>
        <dbReference type="EMBL" id="EPE03905.1"/>
    </source>
</evidence>